<gene>
    <name evidence="8" type="ORF">H010_20216</name>
</gene>
<feature type="domain" description="RNA polymerase sigma factor 70 region 4 type 2" evidence="7">
    <location>
        <begin position="143"/>
        <end position="189"/>
    </location>
</feature>
<evidence type="ECO:0000256" key="1">
    <source>
        <dbReference type="ARBA" id="ARBA00010641"/>
    </source>
</evidence>
<evidence type="ECO:0000256" key="4">
    <source>
        <dbReference type="ARBA" id="ARBA00023125"/>
    </source>
</evidence>
<evidence type="ECO:0000256" key="2">
    <source>
        <dbReference type="ARBA" id="ARBA00023015"/>
    </source>
</evidence>
<dbReference type="GO" id="GO:0006352">
    <property type="term" value="P:DNA-templated transcription initiation"/>
    <property type="evidence" value="ECO:0007669"/>
    <property type="project" value="InterPro"/>
</dbReference>
<dbReference type="Pfam" id="PF04542">
    <property type="entry name" value="Sigma70_r2"/>
    <property type="match status" value="1"/>
</dbReference>
<evidence type="ECO:0000259" key="6">
    <source>
        <dbReference type="Pfam" id="PF04542"/>
    </source>
</evidence>
<keyword evidence="5" id="KW-0804">Transcription</keyword>
<name>A0A9X4P893_9BURK</name>
<dbReference type="GO" id="GO:0003677">
    <property type="term" value="F:DNA binding"/>
    <property type="evidence" value="ECO:0007669"/>
    <property type="project" value="UniProtKB-KW"/>
</dbReference>
<keyword evidence="2" id="KW-0805">Transcription regulation</keyword>
<dbReference type="InterPro" id="IPR039425">
    <property type="entry name" value="RNA_pol_sigma-70-like"/>
</dbReference>
<reference evidence="8" key="1">
    <citation type="submission" date="2013-01" db="EMBL/GenBank/DDBJ databases">
        <title>Genome draft of Hydrogenophaga taeniospiralis 2K1.</title>
        <authorList>
            <person name="Gomila M."/>
            <person name="Lalucat J."/>
        </authorList>
    </citation>
    <scope>NUCLEOTIDE SEQUENCE</scope>
    <source>
        <strain evidence="8">CCUG 15921</strain>
    </source>
</reference>
<dbReference type="InterPro" id="IPR007627">
    <property type="entry name" value="RNA_pol_sigma70_r2"/>
</dbReference>
<comment type="similarity">
    <text evidence="1">Belongs to the sigma-70 factor family. ECF subfamily.</text>
</comment>
<keyword evidence="4" id="KW-0238">DNA-binding</keyword>
<dbReference type="SUPFAM" id="SSF88946">
    <property type="entry name" value="Sigma2 domain of RNA polymerase sigma factors"/>
    <property type="match status" value="1"/>
</dbReference>
<dbReference type="GO" id="GO:0016987">
    <property type="term" value="F:sigma factor activity"/>
    <property type="evidence" value="ECO:0007669"/>
    <property type="project" value="UniProtKB-KW"/>
</dbReference>
<dbReference type="PANTHER" id="PTHR43133">
    <property type="entry name" value="RNA POLYMERASE ECF-TYPE SIGMA FACTO"/>
    <property type="match status" value="1"/>
</dbReference>
<dbReference type="InterPro" id="IPR036388">
    <property type="entry name" value="WH-like_DNA-bd_sf"/>
</dbReference>
<evidence type="ECO:0000256" key="5">
    <source>
        <dbReference type="ARBA" id="ARBA00023163"/>
    </source>
</evidence>
<dbReference type="Gene3D" id="1.10.10.10">
    <property type="entry name" value="Winged helix-like DNA-binding domain superfamily/Winged helix DNA-binding domain"/>
    <property type="match status" value="1"/>
</dbReference>
<organism evidence="8 9">
    <name type="scientific">Hydrogenophaga taeniospiralis CCUG 15921</name>
    <dbReference type="NCBI Taxonomy" id="1281780"/>
    <lineage>
        <taxon>Bacteria</taxon>
        <taxon>Pseudomonadati</taxon>
        <taxon>Pseudomonadota</taxon>
        <taxon>Betaproteobacteria</taxon>
        <taxon>Burkholderiales</taxon>
        <taxon>Comamonadaceae</taxon>
        <taxon>Hydrogenophaga</taxon>
    </lineage>
</organism>
<dbReference type="InterPro" id="IPR013249">
    <property type="entry name" value="RNA_pol_sigma70_r4_t2"/>
</dbReference>
<evidence type="ECO:0000256" key="3">
    <source>
        <dbReference type="ARBA" id="ARBA00023082"/>
    </source>
</evidence>
<evidence type="ECO:0000313" key="9">
    <source>
        <dbReference type="Proteomes" id="UP001152876"/>
    </source>
</evidence>
<dbReference type="SUPFAM" id="SSF88659">
    <property type="entry name" value="Sigma3 and sigma4 domains of RNA polymerase sigma factors"/>
    <property type="match status" value="1"/>
</dbReference>
<dbReference type="InterPro" id="IPR013325">
    <property type="entry name" value="RNA_pol_sigma_r2"/>
</dbReference>
<protein>
    <submittedName>
        <fullName evidence="8">RNA polymerase sigma factor</fullName>
    </submittedName>
</protein>
<keyword evidence="9" id="KW-1185">Reference proteome</keyword>
<proteinExistence type="inferred from homology"/>
<sequence>MIWADHIGGTEPELEPAMNTTHLSALSMPHPGTVCWTEMVSHRSYLIRFAQRKLHDPMLAEDLVHDVFEAVMSGCAAFSGRSALRSWLTGILKNKLVDLIRDRARYHEMDADDDEALQYECAAARPDELAEHRERLALALGHIERLPEGLREVMRWRVLHDEDTEVVCERLAISQESLFVRLHRARKLLN</sequence>
<dbReference type="PANTHER" id="PTHR43133:SF8">
    <property type="entry name" value="RNA POLYMERASE SIGMA FACTOR HI_1459-RELATED"/>
    <property type="match status" value="1"/>
</dbReference>
<dbReference type="InterPro" id="IPR013324">
    <property type="entry name" value="RNA_pol_sigma_r3/r4-like"/>
</dbReference>
<comment type="caution">
    <text evidence="8">The sequence shown here is derived from an EMBL/GenBank/DDBJ whole genome shotgun (WGS) entry which is preliminary data.</text>
</comment>
<dbReference type="NCBIfam" id="TIGR02937">
    <property type="entry name" value="sigma70-ECF"/>
    <property type="match status" value="1"/>
</dbReference>
<dbReference type="Proteomes" id="UP001152876">
    <property type="component" value="Unassembled WGS sequence"/>
</dbReference>
<dbReference type="AlphaFoldDB" id="A0A9X4P893"/>
<dbReference type="InterPro" id="IPR014284">
    <property type="entry name" value="RNA_pol_sigma-70_dom"/>
</dbReference>
<feature type="domain" description="RNA polymerase sigma-70 region 2" evidence="6">
    <location>
        <begin position="41"/>
        <end position="105"/>
    </location>
</feature>
<dbReference type="Gene3D" id="1.10.1740.10">
    <property type="match status" value="1"/>
</dbReference>
<keyword evidence="3" id="KW-0731">Sigma factor</keyword>
<accession>A0A9X4P893</accession>
<dbReference type="EMBL" id="AOGK01000023">
    <property type="protein sequence ID" value="MDG5977593.1"/>
    <property type="molecule type" value="Genomic_DNA"/>
</dbReference>
<dbReference type="Pfam" id="PF08281">
    <property type="entry name" value="Sigma70_r4_2"/>
    <property type="match status" value="1"/>
</dbReference>
<evidence type="ECO:0000313" key="8">
    <source>
        <dbReference type="EMBL" id="MDG5977593.1"/>
    </source>
</evidence>
<evidence type="ECO:0000259" key="7">
    <source>
        <dbReference type="Pfam" id="PF08281"/>
    </source>
</evidence>